<accession>A0A1W1XHQ6</accession>
<sequence length="100" mass="11258">MRILLWPILILLFLITLVFALRNAQPVTINFLAGYGWTAPLVLQLLVFFVLGALVGVLALVGKVIRYRREAIKLRRELRVRQAATPPAVDVVLEQPRDAV</sequence>
<keyword evidence="4 5" id="KW-0472">Membrane</keyword>
<dbReference type="GO" id="GO:0005886">
    <property type="term" value="C:plasma membrane"/>
    <property type="evidence" value="ECO:0007669"/>
    <property type="project" value="InterPro"/>
</dbReference>
<dbReference type="STRING" id="1121001.SAMN02745857_01633"/>
<reference evidence="7 8" key="1">
    <citation type="submission" date="2017-04" db="EMBL/GenBank/DDBJ databases">
        <authorList>
            <person name="Afonso C.L."/>
            <person name="Miller P.J."/>
            <person name="Scott M.A."/>
            <person name="Spackman E."/>
            <person name="Goraichik I."/>
            <person name="Dimitrov K.M."/>
            <person name="Suarez D.L."/>
            <person name="Swayne D.E."/>
        </authorList>
    </citation>
    <scope>NUCLEOTIDE SEQUENCE [LARGE SCALE GENOMIC DNA]</scope>
    <source>
        <strain evidence="7 8">DSM 23236</strain>
    </source>
</reference>
<keyword evidence="8" id="KW-1185">Reference proteome</keyword>
<evidence type="ECO:0000256" key="1">
    <source>
        <dbReference type="ARBA" id="ARBA00022475"/>
    </source>
</evidence>
<protein>
    <submittedName>
        <fullName evidence="7">Uncharacterized integral membrane protein</fullName>
    </submittedName>
</protein>
<organism evidence="7 8">
    <name type="scientific">Andreprevotia lacus DSM 23236</name>
    <dbReference type="NCBI Taxonomy" id="1121001"/>
    <lineage>
        <taxon>Bacteria</taxon>
        <taxon>Pseudomonadati</taxon>
        <taxon>Pseudomonadota</taxon>
        <taxon>Betaproteobacteria</taxon>
        <taxon>Neisseriales</taxon>
        <taxon>Chitinibacteraceae</taxon>
        <taxon>Andreprevotia</taxon>
    </lineage>
</organism>
<evidence type="ECO:0000256" key="3">
    <source>
        <dbReference type="ARBA" id="ARBA00022989"/>
    </source>
</evidence>
<evidence type="ECO:0000259" key="6">
    <source>
        <dbReference type="Pfam" id="PF06305"/>
    </source>
</evidence>
<name>A0A1W1XHQ6_9NEIS</name>
<keyword evidence="1" id="KW-1003">Cell membrane</keyword>
<dbReference type="Proteomes" id="UP000192761">
    <property type="component" value="Unassembled WGS sequence"/>
</dbReference>
<evidence type="ECO:0000256" key="5">
    <source>
        <dbReference type="SAM" id="Phobius"/>
    </source>
</evidence>
<feature type="transmembrane region" description="Helical" evidence="5">
    <location>
        <begin position="44"/>
        <end position="65"/>
    </location>
</feature>
<evidence type="ECO:0000256" key="4">
    <source>
        <dbReference type="ARBA" id="ARBA00023136"/>
    </source>
</evidence>
<feature type="domain" description="Lipopolysaccharide assembly protein A" evidence="6">
    <location>
        <begin position="23"/>
        <end position="82"/>
    </location>
</feature>
<evidence type="ECO:0000313" key="7">
    <source>
        <dbReference type="EMBL" id="SMC23546.1"/>
    </source>
</evidence>
<proteinExistence type="predicted"/>
<evidence type="ECO:0000256" key="2">
    <source>
        <dbReference type="ARBA" id="ARBA00022692"/>
    </source>
</evidence>
<dbReference type="EMBL" id="FWXD01000008">
    <property type="protein sequence ID" value="SMC23546.1"/>
    <property type="molecule type" value="Genomic_DNA"/>
</dbReference>
<dbReference type="InterPro" id="IPR010445">
    <property type="entry name" value="LapA_dom"/>
</dbReference>
<keyword evidence="2 5" id="KW-0812">Transmembrane</keyword>
<evidence type="ECO:0000313" key="8">
    <source>
        <dbReference type="Proteomes" id="UP000192761"/>
    </source>
</evidence>
<dbReference type="OrthoDB" id="7066519at2"/>
<gene>
    <name evidence="7" type="ORF">SAMN02745857_01633</name>
</gene>
<dbReference type="Pfam" id="PF06305">
    <property type="entry name" value="LapA_dom"/>
    <property type="match status" value="1"/>
</dbReference>
<dbReference type="RefSeq" id="WP_084090298.1">
    <property type="nucleotide sequence ID" value="NZ_FWXD01000008.1"/>
</dbReference>
<keyword evidence="3 5" id="KW-1133">Transmembrane helix</keyword>
<dbReference type="AlphaFoldDB" id="A0A1W1XHQ6"/>